<dbReference type="SUPFAM" id="SSF52218">
    <property type="entry name" value="Flavoproteins"/>
    <property type="match status" value="1"/>
</dbReference>
<dbReference type="Gramene" id="AET1Gv20561000.4">
    <property type="protein sequence ID" value="AET1Gv20561000.4"/>
    <property type="gene ID" value="AET1Gv20561000"/>
</dbReference>
<dbReference type="InterPro" id="IPR029039">
    <property type="entry name" value="Flavoprotein-like_sf"/>
</dbReference>
<protein>
    <recommendedName>
        <fullName evidence="12">Flavodoxin-like domain-containing protein</fullName>
    </recommendedName>
</protein>
<dbReference type="PANTHER" id="PTHR19384:SF113">
    <property type="entry name" value="FAD-BINDING FR-TYPE DOMAIN-CONTAINING PROTEIN"/>
    <property type="match status" value="1"/>
</dbReference>
<reference evidence="10" key="4">
    <citation type="submission" date="2019-03" db="UniProtKB">
        <authorList>
            <consortium name="EnsemblPlants"/>
        </authorList>
    </citation>
    <scope>IDENTIFICATION</scope>
</reference>
<dbReference type="InterPro" id="IPR008254">
    <property type="entry name" value="Flavodoxin/NO_synth"/>
</dbReference>
<dbReference type="GO" id="GO:0016491">
    <property type="term" value="F:oxidoreductase activity"/>
    <property type="evidence" value="ECO:0007669"/>
    <property type="project" value="UniProtKB-KW"/>
</dbReference>
<sequence length="398" mass="45239">MGQGDPPDSMKDFWKYLLRNHLGVRWLKGLHYAVFGLGDSSYRECNFPAIKLDQRIFDLGAKRITERGLGDDQHSLGYEGELDPWLLSLWKSLNRTNPSLLPRVSDASHRKLNILGDAKVEVIYYSAPQATDISDSKILIEKARSMSPALKCHNSIEPLHMLQMVTNQRLTKGDTDRDVRHFELEDWRSAISYQVGDVLEILPSQNPSLVDDFIKRCNLDPDCYITVMSYFATDEREKAKLRDYTSPEGRGDLYRYNQKENRTVLEVLADFPSVQMPFEWLVQLTPPLKKRAFSISSSPLVHPNQIHLTVSVVSWLTPWKRTRHGLCSTWLAGLSPNEGSSYTMLDTPRIAASPTAIGSSPAHRARNRMRTIPCIRGGKGRTERGRSNCCSCSILFRL</sequence>
<keyword evidence="5" id="KW-0274">FAD</keyword>
<dbReference type="Pfam" id="PF00667">
    <property type="entry name" value="FAD_binding_1"/>
    <property type="match status" value="2"/>
</dbReference>
<dbReference type="STRING" id="200361.A0A452YX93"/>
<evidence type="ECO:0000256" key="3">
    <source>
        <dbReference type="ARBA" id="ARBA00022630"/>
    </source>
</evidence>
<evidence type="ECO:0000256" key="2">
    <source>
        <dbReference type="ARBA" id="ARBA00001974"/>
    </source>
</evidence>
<evidence type="ECO:0000256" key="6">
    <source>
        <dbReference type="ARBA" id="ARBA00022857"/>
    </source>
</evidence>
<dbReference type="Gene3D" id="2.40.30.10">
    <property type="entry name" value="Translation factors"/>
    <property type="match status" value="1"/>
</dbReference>
<evidence type="ECO:0008006" key="12">
    <source>
        <dbReference type="Google" id="ProtNLM"/>
    </source>
</evidence>
<dbReference type="PANTHER" id="PTHR19384">
    <property type="entry name" value="NITRIC OXIDE SYNTHASE-RELATED"/>
    <property type="match status" value="1"/>
</dbReference>
<keyword evidence="4" id="KW-0288">FMN</keyword>
<feature type="domain" description="Flavodoxin-like" evidence="8">
    <location>
        <begin position="1"/>
        <end position="90"/>
    </location>
</feature>
<reference evidence="10" key="3">
    <citation type="journal article" date="2017" name="Nature">
        <title>Genome sequence of the progenitor of the wheat D genome Aegilops tauschii.</title>
        <authorList>
            <person name="Luo M.C."/>
            <person name="Gu Y.Q."/>
            <person name="Puiu D."/>
            <person name="Wang H."/>
            <person name="Twardziok S.O."/>
            <person name="Deal K.R."/>
            <person name="Huo N."/>
            <person name="Zhu T."/>
            <person name="Wang L."/>
            <person name="Wang Y."/>
            <person name="McGuire P.E."/>
            <person name="Liu S."/>
            <person name="Long H."/>
            <person name="Ramasamy R.K."/>
            <person name="Rodriguez J.C."/>
            <person name="Van S.L."/>
            <person name="Yuan L."/>
            <person name="Wang Z."/>
            <person name="Xia Z."/>
            <person name="Xiao L."/>
            <person name="Anderson O.D."/>
            <person name="Ouyang S."/>
            <person name="Liang Y."/>
            <person name="Zimin A.V."/>
            <person name="Pertea G."/>
            <person name="Qi P."/>
            <person name="Bennetzen J.L."/>
            <person name="Dai X."/>
            <person name="Dawson M.W."/>
            <person name="Muller H.G."/>
            <person name="Kugler K."/>
            <person name="Rivarola-Duarte L."/>
            <person name="Spannagl M."/>
            <person name="Mayer K.F.X."/>
            <person name="Lu F.H."/>
            <person name="Bevan M.W."/>
            <person name="Leroy P."/>
            <person name="Li P."/>
            <person name="You F.M."/>
            <person name="Sun Q."/>
            <person name="Liu Z."/>
            <person name="Lyons E."/>
            <person name="Wicker T."/>
            <person name="Salzberg S.L."/>
            <person name="Devos K.M."/>
            <person name="Dvorak J."/>
        </authorList>
    </citation>
    <scope>NUCLEOTIDE SEQUENCE [LARGE SCALE GENOMIC DNA]</scope>
    <source>
        <strain evidence="10">cv. AL8/78</strain>
    </source>
</reference>
<dbReference type="Pfam" id="PF00258">
    <property type="entry name" value="Flavodoxin_1"/>
    <property type="match status" value="1"/>
</dbReference>
<dbReference type="AlphaFoldDB" id="A0A452YX93"/>
<dbReference type="InterPro" id="IPR003097">
    <property type="entry name" value="CysJ-like_FAD-binding"/>
</dbReference>
<name>A0A452YX93_AEGTS</name>
<dbReference type="PROSITE" id="PS51384">
    <property type="entry name" value="FAD_FR"/>
    <property type="match status" value="1"/>
</dbReference>
<dbReference type="GO" id="GO:0005829">
    <property type="term" value="C:cytosol"/>
    <property type="evidence" value="ECO:0007669"/>
    <property type="project" value="TreeGrafter"/>
</dbReference>
<organism evidence="10 11">
    <name type="scientific">Aegilops tauschii subsp. strangulata</name>
    <name type="common">Goatgrass</name>
    <dbReference type="NCBI Taxonomy" id="200361"/>
    <lineage>
        <taxon>Eukaryota</taxon>
        <taxon>Viridiplantae</taxon>
        <taxon>Streptophyta</taxon>
        <taxon>Embryophyta</taxon>
        <taxon>Tracheophyta</taxon>
        <taxon>Spermatophyta</taxon>
        <taxon>Magnoliopsida</taxon>
        <taxon>Liliopsida</taxon>
        <taxon>Poales</taxon>
        <taxon>Poaceae</taxon>
        <taxon>BOP clade</taxon>
        <taxon>Pooideae</taxon>
        <taxon>Triticodae</taxon>
        <taxon>Triticeae</taxon>
        <taxon>Triticinae</taxon>
        <taxon>Aegilops</taxon>
    </lineage>
</organism>
<reference evidence="10" key="5">
    <citation type="journal article" date="2021" name="G3 (Bethesda)">
        <title>Aegilops tauschii genome assembly Aet v5.0 features greater sequence contiguity and improved annotation.</title>
        <authorList>
            <person name="Wang L."/>
            <person name="Zhu T."/>
            <person name="Rodriguez J.C."/>
            <person name="Deal K.R."/>
            <person name="Dubcovsky J."/>
            <person name="McGuire P.E."/>
            <person name="Lux T."/>
            <person name="Spannagl M."/>
            <person name="Mayer K.F.X."/>
            <person name="Baldrich P."/>
            <person name="Meyers B.C."/>
            <person name="Huo N."/>
            <person name="Gu Y.Q."/>
            <person name="Zhou H."/>
            <person name="Devos K.M."/>
            <person name="Bennetzen J.L."/>
            <person name="Unver T."/>
            <person name="Budak H."/>
            <person name="Gulick P.J."/>
            <person name="Galiba G."/>
            <person name="Kalapos B."/>
            <person name="Nelson D.R."/>
            <person name="Li P."/>
            <person name="You F.M."/>
            <person name="Luo M.C."/>
            <person name="Dvorak J."/>
        </authorList>
    </citation>
    <scope>NUCLEOTIDE SEQUENCE [LARGE SCALE GENOMIC DNA]</scope>
    <source>
        <strain evidence="10">cv. AL8/78</strain>
    </source>
</reference>
<dbReference type="InterPro" id="IPR017927">
    <property type="entry name" value="FAD-bd_FR_type"/>
</dbReference>
<dbReference type="Proteomes" id="UP000015105">
    <property type="component" value="Chromosome 1D"/>
</dbReference>
<dbReference type="PROSITE" id="PS50902">
    <property type="entry name" value="FLAVODOXIN_LIKE"/>
    <property type="match status" value="1"/>
</dbReference>
<evidence type="ECO:0000259" key="8">
    <source>
        <dbReference type="PROSITE" id="PS50902"/>
    </source>
</evidence>
<evidence type="ECO:0000313" key="11">
    <source>
        <dbReference type="Proteomes" id="UP000015105"/>
    </source>
</evidence>
<evidence type="ECO:0000256" key="4">
    <source>
        <dbReference type="ARBA" id="ARBA00022643"/>
    </source>
</evidence>
<dbReference type="Gene3D" id="3.40.50.360">
    <property type="match status" value="1"/>
</dbReference>
<evidence type="ECO:0000259" key="9">
    <source>
        <dbReference type="PROSITE" id="PS51384"/>
    </source>
</evidence>
<dbReference type="EnsemblPlants" id="AET1Gv20561000.4">
    <property type="protein sequence ID" value="AET1Gv20561000.4"/>
    <property type="gene ID" value="AET1Gv20561000"/>
</dbReference>
<reference evidence="11" key="1">
    <citation type="journal article" date="2014" name="Science">
        <title>Ancient hybridizations among the ancestral genomes of bread wheat.</title>
        <authorList>
            <consortium name="International Wheat Genome Sequencing Consortium,"/>
            <person name="Marcussen T."/>
            <person name="Sandve S.R."/>
            <person name="Heier L."/>
            <person name="Spannagl M."/>
            <person name="Pfeifer M."/>
            <person name="Jakobsen K.S."/>
            <person name="Wulff B.B."/>
            <person name="Steuernagel B."/>
            <person name="Mayer K.F."/>
            <person name="Olsen O.A."/>
        </authorList>
    </citation>
    <scope>NUCLEOTIDE SEQUENCE [LARGE SCALE GENOMIC DNA]</scope>
    <source>
        <strain evidence="11">cv. AL8/78</strain>
    </source>
</reference>
<keyword evidence="7" id="KW-0560">Oxidoreductase</keyword>
<evidence type="ECO:0000256" key="1">
    <source>
        <dbReference type="ARBA" id="ARBA00001917"/>
    </source>
</evidence>
<dbReference type="InterPro" id="IPR001094">
    <property type="entry name" value="Flavdoxin-like"/>
</dbReference>
<evidence type="ECO:0000313" key="10">
    <source>
        <dbReference type="EnsemblPlants" id="AET1Gv20561000.4"/>
    </source>
</evidence>
<evidence type="ECO:0000256" key="5">
    <source>
        <dbReference type="ARBA" id="ARBA00022827"/>
    </source>
</evidence>
<dbReference type="InterPro" id="IPR023173">
    <property type="entry name" value="NADPH_Cyt_P450_Rdtase_alpha"/>
</dbReference>
<evidence type="ECO:0000256" key="7">
    <source>
        <dbReference type="ARBA" id="ARBA00023002"/>
    </source>
</evidence>
<dbReference type="SUPFAM" id="SSF63380">
    <property type="entry name" value="Riboflavin synthase domain-like"/>
    <property type="match status" value="1"/>
</dbReference>
<dbReference type="PRINTS" id="PR00369">
    <property type="entry name" value="FLAVODOXIN"/>
</dbReference>
<keyword evidence="3" id="KW-0285">Flavoprotein</keyword>
<keyword evidence="6" id="KW-0521">NADP</keyword>
<accession>A0A452YX93</accession>
<feature type="domain" description="FAD-binding FR-type" evidence="9">
    <location>
        <begin position="157"/>
        <end position="363"/>
    </location>
</feature>
<dbReference type="GO" id="GO:0050660">
    <property type="term" value="F:flavin adenine dinucleotide binding"/>
    <property type="evidence" value="ECO:0007669"/>
    <property type="project" value="TreeGrafter"/>
</dbReference>
<comment type="cofactor">
    <cofactor evidence="1">
        <name>FMN</name>
        <dbReference type="ChEBI" id="CHEBI:58210"/>
    </cofactor>
</comment>
<keyword evidence="11" id="KW-1185">Reference proteome</keyword>
<comment type="cofactor">
    <cofactor evidence="2">
        <name>FAD</name>
        <dbReference type="ChEBI" id="CHEBI:57692"/>
    </cofactor>
</comment>
<proteinExistence type="predicted"/>
<reference evidence="11" key="2">
    <citation type="journal article" date="2017" name="Nat. Plants">
        <title>The Aegilops tauschii genome reveals multiple impacts of transposons.</title>
        <authorList>
            <person name="Zhao G."/>
            <person name="Zou C."/>
            <person name="Li K."/>
            <person name="Wang K."/>
            <person name="Li T."/>
            <person name="Gao L."/>
            <person name="Zhang X."/>
            <person name="Wang H."/>
            <person name="Yang Z."/>
            <person name="Liu X."/>
            <person name="Jiang W."/>
            <person name="Mao L."/>
            <person name="Kong X."/>
            <person name="Jiao Y."/>
            <person name="Jia J."/>
        </authorList>
    </citation>
    <scope>NUCLEOTIDE SEQUENCE [LARGE SCALE GENOMIC DNA]</scope>
    <source>
        <strain evidence="11">cv. AL8/78</strain>
    </source>
</reference>
<dbReference type="InterPro" id="IPR017938">
    <property type="entry name" value="Riboflavin_synthase-like_b-brl"/>
</dbReference>
<dbReference type="GO" id="GO:0010181">
    <property type="term" value="F:FMN binding"/>
    <property type="evidence" value="ECO:0007669"/>
    <property type="project" value="InterPro"/>
</dbReference>
<dbReference type="Gene3D" id="1.20.990.10">
    <property type="entry name" value="NADPH-cytochrome p450 Reductase, Chain A, domain 3"/>
    <property type="match status" value="1"/>
</dbReference>